<evidence type="ECO:0000256" key="8">
    <source>
        <dbReference type="ARBA" id="ARBA00022884"/>
    </source>
</evidence>
<keyword evidence="5" id="KW-0808">Transferase</keyword>
<keyword evidence="8" id="KW-0694">RNA-binding</keyword>
<keyword evidence="3" id="KW-0698">rRNA processing</keyword>
<evidence type="ECO:0000256" key="5">
    <source>
        <dbReference type="ARBA" id="ARBA00022679"/>
    </source>
</evidence>
<gene>
    <name evidence="10" type="ORF">C1SCF055_LOCUS38282</name>
</gene>
<accession>A0A9P1DPT0</accession>
<feature type="compositionally biased region" description="Basic and acidic residues" evidence="9">
    <location>
        <begin position="220"/>
        <end position="237"/>
    </location>
</feature>
<dbReference type="OrthoDB" id="269804at2759"/>
<evidence type="ECO:0000313" key="13">
    <source>
        <dbReference type="Proteomes" id="UP001152797"/>
    </source>
</evidence>
<comment type="caution">
    <text evidence="10">The sequence shown here is derived from an EMBL/GenBank/DDBJ whole genome shotgun (WGS) entry which is preliminary data.</text>
</comment>
<evidence type="ECO:0000256" key="2">
    <source>
        <dbReference type="ARBA" id="ARBA00022517"/>
    </source>
</evidence>
<dbReference type="EMBL" id="CAMXCT030005791">
    <property type="protein sequence ID" value="CAL4800604.1"/>
    <property type="molecule type" value="Genomic_DNA"/>
</dbReference>
<evidence type="ECO:0000256" key="1">
    <source>
        <dbReference type="ARBA" id="ARBA00008115"/>
    </source>
</evidence>
<dbReference type="PANTHER" id="PTHR12636:SF5">
    <property type="entry name" value="RIBOSOMAL RNA SMALL SUBUNIT METHYLTRANSFERASE NEP1"/>
    <property type="match status" value="1"/>
</dbReference>
<reference evidence="11" key="2">
    <citation type="submission" date="2024-04" db="EMBL/GenBank/DDBJ databases">
        <authorList>
            <person name="Chen Y."/>
            <person name="Shah S."/>
            <person name="Dougan E. K."/>
            <person name="Thang M."/>
            <person name="Chan C."/>
        </authorList>
    </citation>
    <scope>NUCLEOTIDE SEQUENCE [LARGE SCALE GENOMIC DNA]</scope>
</reference>
<dbReference type="PANTHER" id="PTHR12636">
    <property type="entry name" value="NEP1/MRA1"/>
    <property type="match status" value="1"/>
</dbReference>
<comment type="similarity">
    <text evidence="1">Belongs to the class IV-like SAM-binding methyltransferase superfamily. RNA methyltransferase NEP1 family.</text>
</comment>
<keyword evidence="7" id="KW-0699">rRNA-binding</keyword>
<evidence type="ECO:0000256" key="3">
    <source>
        <dbReference type="ARBA" id="ARBA00022552"/>
    </source>
</evidence>
<sequence>MVTGTSSENCDSRAVQKFCCAPTDEEALYSALNPPQNDLDDDEEPIRHNVAAHAAWFDGEDRFAAPAKLVVILERAALERSRELVGTHAKAPRPDHELQFTFDALETLLDSQLNEAGRLIIYLHSAEEVIVEVHPGFCMPSSLQRFAKIMLSLLRRRRFTGSTPEAPAVLRVVDGPWDQLIPKGTAWYALSPQGESIHLKEFVRDVAGSTGFGCLPPSRSSERVPGRGSGRDSGDEDVGHIVFSIGASAGDATKDATFRGNSLQRLSICPWDLTGAACCRMLCSEFESLWNVHRC</sequence>
<dbReference type="GO" id="GO:0070475">
    <property type="term" value="P:rRNA base methylation"/>
    <property type="evidence" value="ECO:0007669"/>
    <property type="project" value="InterPro"/>
</dbReference>
<dbReference type="SUPFAM" id="SSF75217">
    <property type="entry name" value="alpha/beta knot"/>
    <property type="match status" value="1"/>
</dbReference>
<dbReference type="EMBL" id="CAMXCT020005791">
    <property type="protein sequence ID" value="CAL1166667.1"/>
    <property type="molecule type" value="Genomic_DNA"/>
</dbReference>
<dbReference type="Gene3D" id="3.40.1280.10">
    <property type="match status" value="1"/>
</dbReference>
<protein>
    <submittedName>
        <fullName evidence="12">Ribosomal RNA small subunit methyltransferase NEP1 (18S rRNA (Pseudouridine-N1)-methyltransferase ) (Ribosome biogenesis protein NEP1)</fullName>
    </submittedName>
</protein>
<evidence type="ECO:0000313" key="11">
    <source>
        <dbReference type="EMBL" id="CAL1166667.1"/>
    </source>
</evidence>
<evidence type="ECO:0000313" key="10">
    <source>
        <dbReference type="EMBL" id="CAI4013292.1"/>
    </source>
</evidence>
<keyword evidence="4 12" id="KW-0489">Methyltransferase</keyword>
<keyword evidence="2" id="KW-0690">Ribosome biogenesis</keyword>
<keyword evidence="6" id="KW-0949">S-adenosyl-L-methionine</keyword>
<dbReference type="GO" id="GO:0070037">
    <property type="term" value="F:rRNA (pseudouridine) methyltransferase activity"/>
    <property type="evidence" value="ECO:0007669"/>
    <property type="project" value="InterPro"/>
</dbReference>
<dbReference type="AlphaFoldDB" id="A0A9P1DPT0"/>
<evidence type="ECO:0000256" key="6">
    <source>
        <dbReference type="ARBA" id="ARBA00022691"/>
    </source>
</evidence>
<reference evidence="10" key="1">
    <citation type="submission" date="2022-10" db="EMBL/GenBank/DDBJ databases">
        <authorList>
            <person name="Chen Y."/>
            <person name="Dougan E. K."/>
            <person name="Chan C."/>
            <person name="Rhodes N."/>
            <person name="Thang M."/>
        </authorList>
    </citation>
    <scope>NUCLEOTIDE SEQUENCE</scope>
</reference>
<feature type="region of interest" description="Disordered" evidence="9">
    <location>
        <begin position="216"/>
        <end position="237"/>
    </location>
</feature>
<dbReference type="InterPro" id="IPR029026">
    <property type="entry name" value="tRNA_m1G_MTases_N"/>
</dbReference>
<dbReference type="InterPro" id="IPR029028">
    <property type="entry name" value="Alpha/beta_knot_MTases"/>
</dbReference>
<keyword evidence="13" id="KW-1185">Reference proteome</keyword>
<dbReference type="InterPro" id="IPR005304">
    <property type="entry name" value="Rbsml_bgen_MeTrfase_EMG1/NEP1"/>
</dbReference>
<evidence type="ECO:0000313" key="12">
    <source>
        <dbReference type="EMBL" id="CAL4800604.1"/>
    </source>
</evidence>
<evidence type="ECO:0000256" key="4">
    <source>
        <dbReference type="ARBA" id="ARBA00022603"/>
    </source>
</evidence>
<evidence type="ECO:0000256" key="9">
    <source>
        <dbReference type="SAM" id="MobiDB-lite"/>
    </source>
</evidence>
<dbReference type="Proteomes" id="UP001152797">
    <property type="component" value="Unassembled WGS sequence"/>
</dbReference>
<organism evidence="10">
    <name type="scientific">Cladocopium goreaui</name>
    <dbReference type="NCBI Taxonomy" id="2562237"/>
    <lineage>
        <taxon>Eukaryota</taxon>
        <taxon>Sar</taxon>
        <taxon>Alveolata</taxon>
        <taxon>Dinophyceae</taxon>
        <taxon>Suessiales</taxon>
        <taxon>Symbiodiniaceae</taxon>
        <taxon>Cladocopium</taxon>
    </lineage>
</organism>
<dbReference type="Pfam" id="PF03587">
    <property type="entry name" value="EMG1"/>
    <property type="match status" value="1"/>
</dbReference>
<dbReference type="GO" id="GO:0019843">
    <property type="term" value="F:rRNA binding"/>
    <property type="evidence" value="ECO:0007669"/>
    <property type="project" value="UniProtKB-KW"/>
</dbReference>
<proteinExistence type="inferred from homology"/>
<evidence type="ECO:0000256" key="7">
    <source>
        <dbReference type="ARBA" id="ARBA00022730"/>
    </source>
</evidence>
<name>A0A9P1DPT0_9DINO</name>
<dbReference type="EMBL" id="CAMXCT010005791">
    <property type="protein sequence ID" value="CAI4013292.1"/>
    <property type="molecule type" value="Genomic_DNA"/>
</dbReference>